<accession>A0AAD6IPK2</accession>
<feature type="compositionally biased region" description="Basic and acidic residues" evidence="2">
    <location>
        <begin position="1"/>
        <end position="12"/>
    </location>
</feature>
<feature type="region of interest" description="Disordered" evidence="2">
    <location>
        <begin position="1"/>
        <end position="49"/>
    </location>
</feature>
<organism evidence="3 4">
    <name type="scientific">Drechslerella dactyloides</name>
    <name type="common">Nematode-trapping fungus</name>
    <name type="synonym">Arthrobotrys dactyloides</name>
    <dbReference type="NCBI Taxonomy" id="74499"/>
    <lineage>
        <taxon>Eukaryota</taxon>
        <taxon>Fungi</taxon>
        <taxon>Dikarya</taxon>
        <taxon>Ascomycota</taxon>
        <taxon>Pezizomycotina</taxon>
        <taxon>Orbiliomycetes</taxon>
        <taxon>Orbiliales</taxon>
        <taxon>Orbiliaceae</taxon>
        <taxon>Drechslerella</taxon>
    </lineage>
</organism>
<feature type="region of interest" description="Disordered" evidence="2">
    <location>
        <begin position="57"/>
        <end position="76"/>
    </location>
</feature>
<name>A0AAD6IPK2_DREDA</name>
<comment type="caution">
    <text evidence="3">The sequence shown here is derived from an EMBL/GenBank/DDBJ whole genome shotgun (WGS) entry which is preliminary data.</text>
</comment>
<evidence type="ECO:0000313" key="4">
    <source>
        <dbReference type="Proteomes" id="UP001221413"/>
    </source>
</evidence>
<gene>
    <name evidence="3" type="ORF">Dda_9145</name>
</gene>
<reference evidence="3" key="1">
    <citation type="submission" date="2023-01" db="EMBL/GenBank/DDBJ databases">
        <title>The chitinases involved in constricting ring structure development in the nematode-trapping fungus Drechslerella dactyloides.</title>
        <authorList>
            <person name="Wang R."/>
            <person name="Zhang L."/>
            <person name="Tang P."/>
            <person name="Li S."/>
            <person name="Liang L."/>
        </authorList>
    </citation>
    <scope>NUCLEOTIDE SEQUENCE</scope>
    <source>
        <strain evidence="3">YMF1.00031</strain>
    </source>
</reference>
<evidence type="ECO:0000313" key="3">
    <source>
        <dbReference type="EMBL" id="KAJ6256053.1"/>
    </source>
</evidence>
<feature type="coiled-coil region" evidence="1">
    <location>
        <begin position="130"/>
        <end position="157"/>
    </location>
</feature>
<keyword evidence="1" id="KW-0175">Coiled coil</keyword>
<feature type="compositionally biased region" description="Basic residues" evidence="2">
    <location>
        <begin position="14"/>
        <end position="31"/>
    </location>
</feature>
<keyword evidence="4" id="KW-1185">Reference proteome</keyword>
<dbReference type="Proteomes" id="UP001221413">
    <property type="component" value="Unassembled WGS sequence"/>
</dbReference>
<protein>
    <submittedName>
        <fullName evidence="3">Uncharacterized protein</fullName>
    </submittedName>
</protein>
<dbReference type="EMBL" id="JAQGDS010000015">
    <property type="protein sequence ID" value="KAJ6256053.1"/>
    <property type="molecule type" value="Genomic_DNA"/>
</dbReference>
<proteinExistence type="predicted"/>
<evidence type="ECO:0000256" key="2">
    <source>
        <dbReference type="SAM" id="MobiDB-lite"/>
    </source>
</evidence>
<dbReference type="AlphaFoldDB" id="A0AAD6IPK2"/>
<evidence type="ECO:0000256" key="1">
    <source>
        <dbReference type="SAM" id="Coils"/>
    </source>
</evidence>
<sequence length="447" mass="51634">MFTSPERSEAARANKTRPRKRNRRRAAKKNGHLASLKDTPTLDELPTNLDDFIQVESDSEGYQSRRPPPSPALRIIDVPPTPADIAFKAKQERIAAFARIFDEAIELEGSPVRRTSSTKVYRPESAKLELAAARQDIFKLQQQCAVQEDEISQLIDRLEEASSGYTLGSDVSEDAYFSKELRRLDHDVEGYVRRFLRKMHNHLPSRVPSLVKDAMDIDRERWRPHFKQGRNKKLLRAMAQRYISCVLLQRIFEPESLFLFDDDVSDAFSTIHGRLGQADTRSARWRALTFEYLLDLLPAPILSSKMDSRVETIAGDLWNDTRTLWVESKKDMQLHRLKRIVGRALRLSIEFRKLPYFVGFVFRSEDCAQISRCINRQPEFDYDATTDACQNLHTLRDRSRHEIFEAMTVFPGVYKTAGVTNDGFTEEDEIVEYYPVQLSTFDYSRGA</sequence>